<protein>
    <recommendedName>
        <fullName evidence="4">Positive regulator of sigma(E), RseC/MucC</fullName>
    </recommendedName>
</protein>
<feature type="transmembrane region" description="Helical" evidence="1">
    <location>
        <begin position="119"/>
        <end position="139"/>
    </location>
</feature>
<keyword evidence="1" id="KW-0812">Transmembrane</keyword>
<dbReference type="EMBL" id="JABTCG010000003">
    <property type="protein sequence ID" value="MBD0850885.1"/>
    <property type="molecule type" value="Genomic_DNA"/>
</dbReference>
<name>A0ABR7VB48_9FLAO</name>
<dbReference type="Proteomes" id="UP000598350">
    <property type="component" value="Unassembled WGS sequence"/>
</dbReference>
<keyword evidence="1" id="KW-1133">Transmembrane helix</keyword>
<organism evidence="2 3">
    <name type="scientific">Maribacter arenosus</name>
    <dbReference type="NCBI Taxonomy" id="1854708"/>
    <lineage>
        <taxon>Bacteria</taxon>
        <taxon>Pseudomonadati</taxon>
        <taxon>Bacteroidota</taxon>
        <taxon>Flavobacteriia</taxon>
        <taxon>Flavobacteriales</taxon>
        <taxon>Flavobacteriaceae</taxon>
        <taxon>Maribacter</taxon>
    </lineage>
</organism>
<reference evidence="2 3" key="1">
    <citation type="submission" date="2020-05" db="EMBL/GenBank/DDBJ databases">
        <title>The draft genome sequence of Maribacter arenosus CAU 1321.</title>
        <authorList>
            <person name="Mu L."/>
        </authorList>
    </citation>
    <scope>NUCLEOTIDE SEQUENCE [LARGE SCALE GENOMIC DNA]</scope>
    <source>
        <strain evidence="2 3">CAU 1321</strain>
    </source>
</reference>
<evidence type="ECO:0000313" key="3">
    <source>
        <dbReference type="Proteomes" id="UP000598350"/>
    </source>
</evidence>
<evidence type="ECO:0000256" key="1">
    <source>
        <dbReference type="SAM" id="Phobius"/>
    </source>
</evidence>
<keyword evidence="1" id="KW-0472">Membrane</keyword>
<proteinExistence type="predicted"/>
<evidence type="ECO:0008006" key="4">
    <source>
        <dbReference type="Google" id="ProtNLM"/>
    </source>
</evidence>
<keyword evidence="3" id="KW-1185">Reference proteome</keyword>
<accession>A0ABR7VB48</accession>
<evidence type="ECO:0000313" key="2">
    <source>
        <dbReference type="EMBL" id="MBD0850885.1"/>
    </source>
</evidence>
<feature type="transmembrane region" description="Helical" evidence="1">
    <location>
        <begin position="89"/>
        <end position="107"/>
    </location>
</feature>
<gene>
    <name evidence="2" type="ORF">HPE63_09415</name>
</gene>
<sequence length="162" mass="18286">MNDQTKEYKINDSANRITEIIHSEIGRNNIAGGFSDYGGIEIYGNLSFFAFTPNLGPLVKLNVSTANTNENGIESKLILKRINGITYKMHFWFTIIFVGLALIIAVYQLTEYGFDKAEFLIMPAFGMIYLLIVELIAGLKVSSLIKTVEKVMMTEKIKYKKL</sequence>
<dbReference type="RefSeq" id="WP_188314018.1">
    <property type="nucleotide sequence ID" value="NZ_JABTCG010000003.1"/>
</dbReference>
<comment type="caution">
    <text evidence="2">The sequence shown here is derived from an EMBL/GenBank/DDBJ whole genome shotgun (WGS) entry which is preliminary data.</text>
</comment>